<dbReference type="EMBL" id="HBUE01297724">
    <property type="protein sequence ID" value="CAG6577292.1"/>
    <property type="molecule type" value="Transcribed_RNA"/>
</dbReference>
<dbReference type="EMBL" id="HBUE01008545">
    <property type="protein sequence ID" value="CAG6447190.1"/>
    <property type="molecule type" value="Transcribed_RNA"/>
</dbReference>
<proteinExistence type="predicted"/>
<evidence type="ECO:0000313" key="2">
    <source>
        <dbReference type="EMBL" id="CAG6577292.1"/>
    </source>
</evidence>
<protein>
    <submittedName>
        <fullName evidence="2">(northern house mosquito) hypothetical protein</fullName>
    </submittedName>
</protein>
<name>A0A8D8JWG9_CULPI</name>
<feature type="compositionally biased region" description="Low complexity" evidence="1">
    <location>
        <begin position="213"/>
        <end position="233"/>
    </location>
</feature>
<evidence type="ECO:0000256" key="1">
    <source>
        <dbReference type="SAM" id="MobiDB-lite"/>
    </source>
</evidence>
<feature type="region of interest" description="Disordered" evidence="1">
    <location>
        <begin position="207"/>
        <end position="234"/>
    </location>
</feature>
<reference evidence="2" key="1">
    <citation type="submission" date="2021-05" db="EMBL/GenBank/DDBJ databases">
        <authorList>
            <person name="Alioto T."/>
            <person name="Alioto T."/>
            <person name="Gomez Garrido J."/>
        </authorList>
    </citation>
    <scope>NUCLEOTIDE SEQUENCE</scope>
</reference>
<feature type="region of interest" description="Disordered" evidence="1">
    <location>
        <begin position="309"/>
        <end position="332"/>
    </location>
</feature>
<feature type="region of interest" description="Disordered" evidence="1">
    <location>
        <begin position="254"/>
        <end position="280"/>
    </location>
</feature>
<dbReference type="EMBL" id="HBUE01191814">
    <property type="protein sequence ID" value="CAG6525585.1"/>
    <property type="molecule type" value="Transcribed_RNA"/>
</dbReference>
<accession>A0A8D8JWG9</accession>
<feature type="compositionally biased region" description="Low complexity" evidence="1">
    <location>
        <begin position="321"/>
        <end position="331"/>
    </location>
</feature>
<feature type="compositionally biased region" description="Basic and acidic residues" evidence="1">
    <location>
        <begin position="370"/>
        <end position="382"/>
    </location>
</feature>
<dbReference type="AlphaFoldDB" id="A0A8D8JWG9"/>
<feature type="region of interest" description="Disordered" evidence="1">
    <location>
        <begin position="345"/>
        <end position="382"/>
    </location>
</feature>
<sequence length="652" mass="74430">MGHRKRDHHYFNMRNNIDTQPLAAVRGQQLELGRFRPVFSHEESFKRLEDEEQEEEYIDVIGEYPSSEPEPEVLVPKAQSLLEQPPSKIYYDNIEKESSDGGFFDRDDLEDEDERNELVIDCKLLNGGGEPSDPLKKKTDLRICEPQPKPQSHKFLFPPAATATMTSAAAQEPEVVFNFTLVDTQLVYNESKLVPKDNPVISVHIPPPPQNPKHPASMLQHHLQHSQPQPQQQTRIASQLRNLKEVRTVRPYSRLMPNDPRRMSRGYRSETSGVPVKRPVGLTVGDQMIGSRSRTSAFAPPTKSHFIVRESSVQQLPATNSSSSRRPVLVPSYPPQTVVEKLPKKPSVDASIPHSSPHPPPPRGYVKILPRRDPPPSSERPRTVTYLPVQFGFGSSVLHNLYDDQKPLDFSKDSPLWQYEAMLKGPREQQLRQGYHILNSLPIPKPPKPPQRAIRPKLVPMKRHPTLCQLRRSSAPPPLPRLKVPPPPTTVIDLVSPTAPAPPTEPRPKPAESFRTAMQTQIDAFFVQRQKEICAALRNYSDERIDVDQLFAQLEQLEIRYNRDYLGLAGILIKRYGCRFRATFQMDYKWPERPQDFVEYFANLRRQSDLKPRATDATLDIYRMVVGGLLEQFRASMEHFLSSNLEAVGRQH</sequence>
<feature type="compositionally biased region" description="Polar residues" evidence="1">
    <location>
        <begin position="311"/>
        <end position="320"/>
    </location>
</feature>
<organism evidence="2">
    <name type="scientific">Culex pipiens</name>
    <name type="common">House mosquito</name>
    <dbReference type="NCBI Taxonomy" id="7175"/>
    <lineage>
        <taxon>Eukaryota</taxon>
        <taxon>Metazoa</taxon>
        <taxon>Ecdysozoa</taxon>
        <taxon>Arthropoda</taxon>
        <taxon>Hexapoda</taxon>
        <taxon>Insecta</taxon>
        <taxon>Pterygota</taxon>
        <taxon>Neoptera</taxon>
        <taxon>Endopterygota</taxon>
        <taxon>Diptera</taxon>
        <taxon>Nematocera</taxon>
        <taxon>Culicoidea</taxon>
        <taxon>Culicidae</taxon>
        <taxon>Culicinae</taxon>
        <taxon>Culicini</taxon>
        <taxon>Culex</taxon>
        <taxon>Culex</taxon>
    </lineage>
</organism>